<dbReference type="EMBL" id="CP021056">
    <property type="protein sequence ID" value="QXE21830.1"/>
    <property type="molecule type" value="Genomic_DNA"/>
</dbReference>
<keyword evidence="3" id="KW-0597">Phosphoprotein</keyword>
<dbReference type="PRINTS" id="PR00344">
    <property type="entry name" value="BCTRLSENSOR"/>
</dbReference>
<dbReference type="Gene3D" id="3.30.565.10">
    <property type="entry name" value="Histidine kinase-like ATPase, C-terminal domain"/>
    <property type="match status" value="1"/>
</dbReference>
<dbReference type="Pfam" id="PF14361">
    <property type="entry name" value="RsbRD_N"/>
    <property type="match status" value="1"/>
</dbReference>
<evidence type="ECO:0000256" key="3">
    <source>
        <dbReference type="ARBA" id="ARBA00022553"/>
    </source>
</evidence>
<gene>
    <name evidence="9" type="ORF">B6N60_00508</name>
</gene>
<dbReference type="InterPro" id="IPR003594">
    <property type="entry name" value="HATPase_dom"/>
</dbReference>
<proteinExistence type="predicted"/>
<evidence type="ECO:0000256" key="1">
    <source>
        <dbReference type="ARBA" id="ARBA00000085"/>
    </source>
</evidence>
<dbReference type="Proteomes" id="UP000683511">
    <property type="component" value="Chromosome"/>
</dbReference>
<dbReference type="SUPFAM" id="SSF55874">
    <property type="entry name" value="ATPase domain of HSP90 chaperone/DNA topoisomerase II/histidine kinase"/>
    <property type="match status" value="1"/>
</dbReference>
<dbReference type="PANTHER" id="PTHR43711">
    <property type="entry name" value="TWO-COMPONENT HISTIDINE KINASE"/>
    <property type="match status" value="1"/>
</dbReference>
<keyword evidence="6" id="KW-0902">Two-component regulatory system</keyword>
<evidence type="ECO:0000256" key="4">
    <source>
        <dbReference type="ARBA" id="ARBA00022679"/>
    </source>
</evidence>
<evidence type="ECO:0000259" key="8">
    <source>
        <dbReference type="PROSITE" id="PS50109"/>
    </source>
</evidence>
<dbReference type="AlphaFoldDB" id="A0A975T4K0"/>
<organism evidence="9 10">
    <name type="scientific">Richelia sinica FACHB-800</name>
    <dbReference type="NCBI Taxonomy" id="1357546"/>
    <lineage>
        <taxon>Bacteria</taxon>
        <taxon>Bacillati</taxon>
        <taxon>Cyanobacteriota</taxon>
        <taxon>Cyanophyceae</taxon>
        <taxon>Nostocales</taxon>
        <taxon>Nostocaceae</taxon>
        <taxon>Richelia</taxon>
    </lineage>
</organism>
<dbReference type="RefSeq" id="WP_190601017.1">
    <property type="nucleotide sequence ID" value="NZ_CP021056.1"/>
</dbReference>
<dbReference type="InterPro" id="IPR003661">
    <property type="entry name" value="HisK_dim/P_dom"/>
</dbReference>
<evidence type="ECO:0000256" key="2">
    <source>
        <dbReference type="ARBA" id="ARBA00012438"/>
    </source>
</evidence>
<sequence>MDFSQLLAARINNILDKWVLAVRQDKQIDSVDDLSYRAIKDHIPDVLKAMAKLLSNSHNNDFESIVTASWQHGSIRAVQGFDPEEIAREYHQLRLVIFDTIQPDLLQVTPLEIIRTTGLINSVIDEAIAQCFHSYVAERLIELQNIHSALILHNQELTRLINANQDNLSQLAHDLKHPLASIIGYSDLFLRQHRKQSSNTHTQINFEHIERVLNNGRYLLRLINNLLEISRHDAGKIQIELAPTNVCEIINWVYQMFEPLAAEKNLLISIDCQNAPAKVMTDGFHFQQIIINLLSNAIRYTPSGTINIICRLLDEQTWQFVVADSGIGISPENQQHIFEPYFRVNSGVQLNIADSTGLGLAIVSRLVKLLQGEIEVVSQLGVGSTFTVTFPVQVESK</sequence>
<dbReference type="FunFam" id="3.30.565.10:FF:000006">
    <property type="entry name" value="Sensor histidine kinase WalK"/>
    <property type="match status" value="1"/>
</dbReference>
<dbReference type="GO" id="GO:0000155">
    <property type="term" value="F:phosphorelay sensor kinase activity"/>
    <property type="evidence" value="ECO:0007669"/>
    <property type="project" value="InterPro"/>
</dbReference>
<dbReference type="CDD" id="cd00082">
    <property type="entry name" value="HisKA"/>
    <property type="match status" value="1"/>
</dbReference>
<dbReference type="InterPro" id="IPR036097">
    <property type="entry name" value="HisK_dim/P_sf"/>
</dbReference>
<dbReference type="InterPro" id="IPR025751">
    <property type="entry name" value="RsbRD_N_dom"/>
</dbReference>
<dbReference type="Gene3D" id="1.10.287.130">
    <property type="match status" value="1"/>
</dbReference>
<reference evidence="9" key="1">
    <citation type="submission" date="2017-04" db="EMBL/GenBank/DDBJ databases">
        <title>Genome deletions in a multicellular cyanobacterial endosymbiont for morphological adaptation in marine diatoms.</title>
        <authorList>
            <person name="Wang Y."/>
            <person name="Gao H."/>
            <person name="Li R."/>
            <person name="Xu X."/>
        </authorList>
    </citation>
    <scope>NUCLEOTIDE SEQUENCE</scope>
    <source>
        <strain evidence="9">FACHB 800</strain>
    </source>
</reference>
<keyword evidence="5 9" id="KW-0418">Kinase</keyword>
<dbReference type="PANTHER" id="PTHR43711:SF1">
    <property type="entry name" value="HISTIDINE KINASE 1"/>
    <property type="match status" value="1"/>
</dbReference>
<dbReference type="SMART" id="SM00388">
    <property type="entry name" value="HisKA"/>
    <property type="match status" value="1"/>
</dbReference>
<dbReference type="Pfam" id="PF00512">
    <property type="entry name" value="HisKA"/>
    <property type="match status" value="1"/>
</dbReference>
<evidence type="ECO:0000256" key="5">
    <source>
        <dbReference type="ARBA" id="ARBA00022777"/>
    </source>
</evidence>
<dbReference type="InterPro" id="IPR004358">
    <property type="entry name" value="Sig_transdc_His_kin-like_C"/>
</dbReference>
<evidence type="ECO:0000313" key="10">
    <source>
        <dbReference type="Proteomes" id="UP000683511"/>
    </source>
</evidence>
<comment type="catalytic activity">
    <reaction evidence="1">
        <text>ATP + protein L-histidine = ADP + protein N-phospho-L-histidine.</text>
        <dbReference type="EC" id="2.7.13.3"/>
    </reaction>
</comment>
<dbReference type="PROSITE" id="PS50109">
    <property type="entry name" value="HIS_KIN"/>
    <property type="match status" value="1"/>
</dbReference>
<dbReference type="SUPFAM" id="SSF47384">
    <property type="entry name" value="Homodimeric domain of signal transducing histidine kinase"/>
    <property type="match status" value="1"/>
</dbReference>
<dbReference type="KEGG" id="rsin:B6N60_00508"/>
<feature type="domain" description="Histidine kinase" evidence="8">
    <location>
        <begin position="170"/>
        <end position="394"/>
    </location>
</feature>
<evidence type="ECO:0000256" key="7">
    <source>
        <dbReference type="ARBA" id="ARBA00055745"/>
    </source>
</evidence>
<dbReference type="Pfam" id="PF02518">
    <property type="entry name" value="HATPase_c"/>
    <property type="match status" value="1"/>
</dbReference>
<evidence type="ECO:0000256" key="6">
    <source>
        <dbReference type="ARBA" id="ARBA00023012"/>
    </source>
</evidence>
<keyword evidence="4" id="KW-0808">Transferase</keyword>
<dbReference type="CDD" id="cd16922">
    <property type="entry name" value="HATPase_EvgS-ArcB-TorS-like"/>
    <property type="match status" value="1"/>
</dbReference>
<comment type="function">
    <text evidence="7">Photoreceptor which exists in two forms that are reversibly interconvertible by light: the R form that absorbs maximally in the red region of the spectrum and the FR form that absorbs maximally in the far-red region.</text>
</comment>
<dbReference type="InterPro" id="IPR050736">
    <property type="entry name" value="Sensor_HK_Regulatory"/>
</dbReference>
<dbReference type="InterPro" id="IPR036890">
    <property type="entry name" value="HATPase_C_sf"/>
</dbReference>
<dbReference type="InterPro" id="IPR005467">
    <property type="entry name" value="His_kinase_dom"/>
</dbReference>
<accession>A0A975T4K0</accession>
<dbReference type="EC" id="2.7.13.3" evidence="2"/>
<keyword evidence="10" id="KW-1185">Reference proteome</keyword>
<evidence type="ECO:0000313" key="9">
    <source>
        <dbReference type="EMBL" id="QXE21830.1"/>
    </source>
</evidence>
<name>A0A975T4K0_9NOST</name>
<protein>
    <recommendedName>
        <fullName evidence="2">histidine kinase</fullName>
        <ecNumber evidence="2">2.7.13.3</ecNumber>
    </recommendedName>
</protein>
<dbReference type="SMART" id="SM00387">
    <property type="entry name" value="HATPase_c"/>
    <property type="match status" value="1"/>
</dbReference>